<feature type="compositionally biased region" description="Low complexity" evidence="1">
    <location>
        <begin position="664"/>
        <end position="677"/>
    </location>
</feature>
<gene>
    <name evidence="2" type="ORF">BT62DRAFT_630204</name>
</gene>
<dbReference type="AlphaFoldDB" id="A0A9P7VGW8"/>
<dbReference type="EMBL" id="MU250573">
    <property type="protein sequence ID" value="KAG7440348.1"/>
    <property type="molecule type" value="Genomic_DNA"/>
</dbReference>
<sequence>MSGSSLSNWDGSLTDQKHSDADHSSLQGPNSANALGYYGSMSRCHPPYNGIEGTFVTVNDVVQTVPVSGINESQSSRNIYSASYPSYSYLTASPSLPSSWYSPFYPATTQVDPSIYDSQVAMQTTNFPAEDNCFLHNDEEAASFIPQNMSSHAADDVVAITKSNMSASFLSQDPQDSSIQIPEDRLSQSLFTPEPTSPFFLSPLFTPEPTSPSYLSPLFTPSPPPKRRRILMSHVAMPPLSHHQDASRTVTVSRGPREAKAKAVDLIREHQMLRTAYQEEEAQMVNGPYSSSFRPLMIKRKRPQSRTYSSQDEISAVVQPSPSRQAEVSSSPRNRSVLSIEGMSSPPPPRKKRKRDEVLIGVDEYNPCPDVSGRASVIWDLLPKKPMVKSKPSKRMESVRSRTHSVEARMKSVNCRAKTIEESLSPDQEPVMTFSVDYDDTLEHVRPIDAREGIYEYSMQNDNPDTVTEEALSMNLQFVRRRLDGDTVAKDIEWHDPEAESGLGVDVGTSPPPPMSAKARGKQRAVPTVPAEDILLSPAYDIDTNLDNNYVYLEDDHSVSHDPHTGLSEPQVGPAMYFPLVQHFPIHNSATSFPSSTSFQAKEQLLSPLHDSSFQGNSRLQDSTLGLRCHRLEDSELLHNGTIDPSLLSGFEFMDYSSLSSSPWGSPPKNKSLSPSCLPNPPSTPVQIEAEMHPLPSPQCPTVTADQPKFHGMLGESEMSDLTSLEDSSCPYIDPIPLEPPPSPKLKKTFPVKVGPPVRGKRSEWPMMDKESFCHQCRNRSFRASVYCGCGKAYCVRCIKIRWGSIVLSRWVAH</sequence>
<keyword evidence="3" id="KW-1185">Reference proteome</keyword>
<feature type="compositionally biased region" description="Basic and acidic residues" evidence="1">
    <location>
        <begin position="394"/>
        <end position="407"/>
    </location>
</feature>
<protein>
    <submittedName>
        <fullName evidence="2">Uncharacterized protein</fullName>
    </submittedName>
</protein>
<feature type="compositionally biased region" description="Polar residues" evidence="1">
    <location>
        <begin position="305"/>
        <end position="337"/>
    </location>
</feature>
<evidence type="ECO:0000256" key="1">
    <source>
        <dbReference type="SAM" id="MobiDB-lite"/>
    </source>
</evidence>
<evidence type="ECO:0000313" key="2">
    <source>
        <dbReference type="EMBL" id="KAG7440348.1"/>
    </source>
</evidence>
<dbReference type="GeneID" id="66103978"/>
<evidence type="ECO:0000313" key="3">
    <source>
        <dbReference type="Proteomes" id="UP000812287"/>
    </source>
</evidence>
<accession>A0A9P7VGW8</accession>
<dbReference type="OrthoDB" id="298344at2759"/>
<feature type="region of interest" description="Disordered" evidence="1">
    <location>
        <begin position="301"/>
        <end position="356"/>
    </location>
</feature>
<comment type="caution">
    <text evidence="2">The sequence shown here is derived from an EMBL/GenBank/DDBJ whole genome shotgun (WGS) entry which is preliminary data.</text>
</comment>
<name>A0A9P7VGW8_9AGAR</name>
<feature type="region of interest" description="Disordered" evidence="1">
    <location>
        <begin position="388"/>
        <end position="407"/>
    </location>
</feature>
<organism evidence="2 3">
    <name type="scientific">Guyanagaster necrorhizus</name>
    <dbReference type="NCBI Taxonomy" id="856835"/>
    <lineage>
        <taxon>Eukaryota</taxon>
        <taxon>Fungi</taxon>
        <taxon>Dikarya</taxon>
        <taxon>Basidiomycota</taxon>
        <taxon>Agaricomycotina</taxon>
        <taxon>Agaricomycetes</taxon>
        <taxon>Agaricomycetidae</taxon>
        <taxon>Agaricales</taxon>
        <taxon>Marasmiineae</taxon>
        <taxon>Physalacriaceae</taxon>
        <taxon>Guyanagaster</taxon>
    </lineage>
</organism>
<feature type="region of interest" description="Disordered" evidence="1">
    <location>
        <begin position="499"/>
        <end position="525"/>
    </location>
</feature>
<proteinExistence type="predicted"/>
<dbReference type="Proteomes" id="UP000812287">
    <property type="component" value="Unassembled WGS sequence"/>
</dbReference>
<feature type="region of interest" description="Disordered" evidence="1">
    <location>
        <begin position="1"/>
        <end position="29"/>
    </location>
</feature>
<reference evidence="2" key="1">
    <citation type="submission" date="2020-11" db="EMBL/GenBank/DDBJ databases">
        <title>Adaptations for nitrogen fixation in a non-lichenized fungal sporocarp promotes dispersal by wood-feeding termites.</title>
        <authorList>
            <consortium name="DOE Joint Genome Institute"/>
            <person name="Koch R.A."/>
            <person name="Yoon G."/>
            <person name="Arayal U."/>
            <person name="Lail K."/>
            <person name="Amirebrahimi M."/>
            <person name="Labutti K."/>
            <person name="Lipzen A."/>
            <person name="Riley R."/>
            <person name="Barry K."/>
            <person name="Henrissat B."/>
            <person name="Grigoriev I.V."/>
            <person name="Herr J.R."/>
            <person name="Aime M.C."/>
        </authorList>
    </citation>
    <scope>NUCLEOTIDE SEQUENCE</scope>
    <source>
        <strain evidence="2">MCA 3950</strain>
    </source>
</reference>
<feature type="compositionally biased region" description="Polar residues" evidence="1">
    <location>
        <begin position="1"/>
        <end position="14"/>
    </location>
</feature>
<dbReference type="RefSeq" id="XP_043033848.1">
    <property type="nucleotide sequence ID" value="XM_043181682.1"/>
</dbReference>
<feature type="region of interest" description="Disordered" evidence="1">
    <location>
        <begin position="664"/>
        <end position="685"/>
    </location>
</feature>